<dbReference type="RefSeq" id="WP_106514242.1">
    <property type="nucleotide sequence ID" value="NZ_PXYI01000005.1"/>
</dbReference>
<protein>
    <submittedName>
        <fullName evidence="2">Transcriptional regulator</fullName>
    </submittedName>
</protein>
<keyword evidence="3" id="KW-1185">Reference proteome</keyword>
<sequence>MNRPDSTHADRIFQALGDATRRRLIDLLGSGPRSVSELAGPLDVTVTAVMQHLRVLEDCGLVATEKIGRVRACRLRPEGLDVLDAWIRARRSTWEHRLAALSDILREP</sequence>
<dbReference type="InterPro" id="IPR036390">
    <property type="entry name" value="WH_DNA-bd_sf"/>
</dbReference>
<evidence type="ECO:0000259" key="1">
    <source>
        <dbReference type="PROSITE" id="PS50987"/>
    </source>
</evidence>
<dbReference type="CDD" id="cd00090">
    <property type="entry name" value="HTH_ARSR"/>
    <property type="match status" value="1"/>
</dbReference>
<reference evidence="2 3" key="1">
    <citation type="submission" date="2018-03" db="EMBL/GenBank/DDBJ databases">
        <title>The draft genome of Sphingosinicella sp. GL-C-18.</title>
        <authorList>
            <person name="Liu L."/>
            <person name="Li L."/>
            <person name="Liang L."/>
            <person name="Zhang X."/>
            <person name="Wang T."/>
        </authorList>
    </citation>
    <scope>NUCLEOTIDE SEQUENCE [LARGE SCALE GENOMIC DNA]</scope>
    <source>
        <strain evidence="2 3">GL-C-18</strain>
    </source>
</reference>
<dbReference type="PROSITE" id="PS50987">
    <property type="entry name" value="HTH_ARSR_2"/>
    <property type="match status" value="1"/>
</dbReference>
<dbReference type="Pfam" id="PF12840">
    <property type="entry name" value="HTH_20"/>
    <property type="match status" value="1"/>
</dbReference>
<accession>A0A2P7QM65</accession>
<organism evidence="2 3">
    <name type="scientific">Allosphingosinicella deserti</name>
    <dbReference type="NCBI Taxonomy" id="2116704"/>
    <lineage>
        <taxon>Bacteria</taxon>
        <taxon>Pseudomonadati</taxon>
        <taxon>Pseudomonadota</taxon>
        <taxon>Alphaproteobacteria</taxon>
        <taxon>Sphingomonadales</taxon>
        <taxon>Sphingomonadaceae</taxon>
        <taxon>Allosphingosinicella</taxon>
    </lineage>
</organism>
<dbReference type="InterPro" id="IPR001845">
    <property type="entry name" value="HTH_ArsR_DNA-bd_dom"/>
</dbReference>
<feature type="domain" description="HTH arsR-type" evidence="1">
    <location>
        <begin position="1"/>
        <end position="97"/>
    </location>
</feature>
<dbReference type="Gene3D" id="1.10.10.10">
    <property type="entry name" value="Winged helix-like DNA-binding domain superfamily/Winged helix DNA-binding domain"/>
    <property type="match status" value="1"/>
</dbReference>
<dbReference type="PRINTS" id="PR00778">
    <property type="entry name" value="HTHARSR"/>
</dbReference>
<dbReference type="NCBIfam" id="NF033788">
    <property type="entry name" value="HTH_metalloreg"/>
    <property type="match status" value="1"/>
</dbReference>
<evidence type="ECO:0000313" key="2">
    <source>
        <dbReference type="EMBL" id="PSJ39044.1"/>
    </source>
</evidence>
<gene>
    <name evidence="2" type="ORF">C7I55_17260</name>
</gene>
<dbReference type="Proteomes" id="UP000241167">
    <property type="component" value="Unassembled WGS sequence"/>
</dbReference>
<dbReference type="PANTHER" id="PTHR38600:SF1">
    <property type="entry name" value="TRANSCRIPTIONAL REGULATORY PROTEIN"/>
    <property type="match status" value="1"/>
</dbReference>
<dbReference type="AlphaFoldDB" id="A0A2P7QM65"/>
<dbReference type="SUPFAM" id="SSF46785">
    <property type="entry name" value="Winged helix' DNA-binding domain"/>
    <property type="match status" value="1"/>
</dbReference>
<dbReference type="OrthoDB" id="7391478at2"/>
<dbReference type="InterPro" id="IPR011991">
    <property type="entry name" value="ArsR-like_HTH"/>
</dbReference>
<dbReference type="GO" id="GO:0003700">
    <property type="term" value="F:DNA-binding transcription factor activity"/>
    <property type="evidence" value="ECO:0007669"/>
    <property type="project" value="InterPro"/>
</dbReference>
<proteinExistence type="predicted"/>
<name>A0A2P7QM65_9SPHN</name>
<dbReference type="SMART" id="SM00418">
    <property type="entry name" value="HTH_ARSR"/>
    <property type="match status" value="1"/>
</dbReference>
<comment type="caution">
    <text evidence="2">The sequence shown here is derived from an EMBL/GenBank/DDBJ whole genome shotgun (WGS) entry which is preliminary data.</text>
</comment>
<dbReference type="PANTHER" id="PTHR38600">
    <property type="entry name" value="TRANSCRIPTIONAL REGULATORY PROTEIN"/>
    <property type="match status" value="1"/>
</dbReference>
<dbReference type="InterPro" id="IPR036388">
    <property type="entry name" value="WH-like_DNA-bd_sf"/>
</dbReference>
<dbReference type="EMBL" id="PXYI01000005">
    <property type="protein sequence ID" value="PSJ39044.1"/>
    <property type="molecule type" value="Genomic_DNA"/>
</dbReference>
<evidence type="ECO:0000313" key="3">
    <source>
        <dbReference type="Proteomes" id="UP000241167"/>
    </source>
</evidence>